<comment type="caution">
    <text evidence="3">The sequence shown here is derived from an EMBL/GenBank/DDBJ whole genome shotgun (WGS) entry which is preliminary data.</text>
</comment>
<accession>A0A480A1V0</accession>
<keyword evidence="1" id="KW-0862">Zinc</keyword>
<dbReference type="InterPro" id="IPR012341">
    <property type="entry name" value="6hp_glycosidase-like_sf"/>
</dbReference>
<dbReference type="SUPFAM" id="SSF158745">
    <property type="entry name" value="LanC-like"/>
    <property type="match status" value="1"/>
</dbReference>
<evidence type="ECO:0000313" key="3">
    <source>
        <dbReference type="EMBL" id="GCL37703.1"/>
    </source>
</evidence>
<evidence type="ECO:0000259" key="2">
    <source>
        <dbReference type="Pfam" id="PF13575"/>
    </source>
</evidence>
<dbReference type="EMBL" id="BJCE01000092">
    <property type="protein sequence ID" value="GCL37703.1"/>
    <property type="molecule type" value="Genomic_DNA"/>
</dbReference>
<evidence type="ECO:0000313" key="4">
    <source>
        <dbReference type="Proteomes" id="UP000300142"/>
    </source>
</evidence>
<dbReference type="InterPro" id="IPR007822">
    <property type="entry name" value="LANC-like"/>
</dbReference>
<feature type="binding site" evidence="1">
    <location>
        <position position="1013"/>
    </location>
    <ligand>
        <name>Zn(2+)</name>
        <dbReference type="ChEBI" id="CHEBI:29105"/>
    </ligand>
</feature>
<dbReference type="AlphaFoldDB" id="A0A480A1V0"/>
<keyword evidence="1" id="KW-0479">Metal-binding</keyword>
<dbReference type="GO" id="GO:0005975">
    <property type="term" value="P:carbohydrate metabolic process"/>
    <property type="evidence" value="ECO:0007669"/>
    <property type="project" value="InterPro"/>
</dbReference>
<organism evidence="3 4">
    <name type="scientific">Sphaerospermopsis reniformis</name>
    <dbReference type="NCBI Taxonomy" id="531300"/>
    <lineage>
        <taxon>Bacteria</taxon>
        <taxon>Bacillati</taxon>
        <taxon>Cyanobacteriota</taxon>
        <taxon>Cyanophyceae</taxon>
        <taxon>Nostocales</taxon>
        <taxon>Aphanizomenonaceae</taxon>
        <taxon>Sphaerospermopsis</taxon>
    </lineage>
</organism>
<dbReference type="Pfam" id="PF13575">
    <property type="entry name" value="DUF4135"/>
    <property type="match status" value="1"/>
</dbReference>
<dbReference type="InterPro" id="IPR017146">
    <property type="entry name" value="Lanti_2_LanM"/>
</dbReference>
<sequence length="1098" mass="123236">MLLTDSSTDILKAIAIKASNLSECLNAISTHEVTNHDLSAEEQAEIESRLELWCEVAAKGDREKFHRRLVWDGLSEQTVRWLVIKYDCIEPQTLPIWTNILKQVIAATQEFSSSGGKPEPSIIPETPIPFADFYIPCLQVARSLLKNALPDQDKYTHLITSQVQTILESKLLESLCQVFAPTLMQEFNEFRRSGNPFRDFFALSVKGSSQRDKYQAFIHKHCQDGLLSLFEKYSVLGRLVAMTIEFWVESTSELLNRLVTDWSEIQEYFSPHEPLSQVVDIAPGLSDGHKRGRTVAALTFDTGLKVVYKPRDIGLEVAFGNLLQWCNQQGIDLKLKSPKVLNYSTHGWVEYIQSLPCDTEEEVSRFYQRSGMLMCLIHILEGKDCHYENLIACGEYPVLIDMETLLHPEIKISPSIDSIPQISQKLADSVLRTALLPAKEILIANELMSIDMSGLGKVEEQTIQIPKWRHINTDGMKVDYETVKFTAESNVPTLNGTFVEPKSYITQVISGFEQMYRWVMKHREHLLCDNKSLMQFADQECRLVFRNTRVYDAILRNLYHPDFMEVGMARSVKLDVLSRGFLTDSHQPEFWGMLAAEKQDMEQMDIPMFRANTSSRDLHLCNGNVIHNLLEKSSFERVIQRVKSLDETDLMFQSRVIAFCLCSRFLEEPHLDQFNILSCPFTGTISEDVLTQATLLTEAVKIARTFEQNLLPTSDQSIAWLGMGYDHSHQNFYIQDSGLNLYDGCVGVSLFLAALAKVTGDSQWRDLSLKSLHPLRQVVPGLTSDKSSQSLHKELGIGGAGGIASIIYGLVRISDLLDEHSLLDEAHQFTALITPEQITNDKIFDVVGGTAGTILGLLSLFAAGDKITPSPVLELAIACGEHLLNHQTGNQEQPRTGKTSEHRLLTGFSQGAAGVAYALLRLYAVTQDYRWLAAAQEAIAYEQTMFSPEQQNWLDLRSPEPKFQVSWAHGAAGIALARLGGLSVLDTVSIREQITTALETTQKYMIWGVDSLCWGNFGRIETLLVAAQILNCPNLLTNAYQATALVLKNAHSQGRFTLCVHGSPHMINPGFFQGLSGIGYQLLRLAYSQQLPSVLLWE</sequence>
<dbReference type="RefSeq" id="WP_137667797.1">
    <property type="nucleotide sequence ID" value="NZ_BJCE01000092.1"/>
</dbReference>
<reference evidence="4" key="1">
    <citation type="submission" date="2019-02" db="EMBL/GenBank/DDBJ databases">
        <title>Draft genome sequence of Sphaerospermopsis reniformis NIES-1949.</title>
        <authorList>
            <person name="Yamaguchi H."/>
            <person name="Suzuki S."/>
            <person name="Kawachi M."/>
        </authorList>
    </citation>
    <scope>NUCLEOTIDE SEQUENCE [LARGE SCALE GENOMIC DNA]</scope>
    <source>
        <strain evidence="4">NIES-1949</strain>
    </source>
</reference>
<protein>
    <submittedName>
        <fullName evidence="3">Lanthionine synthetase C family protein</fullName>
    </submittedName>
</protein>
<dbReference type="PRINTS" id="PR01950">
    <property type="entry name" value="LANCSUPER"/>
</dbReference>
<proteinExistence type="predicted"/>
<name>A0A480A1V0_9CYAN</name>
<feature type="domain" description="Lantibiotic biosynthesis protein dehydration" evidence="2">
    <location>
        <begin position="233"/>
        <end position="611"/>
    </location>
</feature>
<dbReference type="Gene3D" id="1.50.10.10">
    <property type="match status" value="1"/>
</dbReference>
<dbReference type="SMART" id="SM01260">
    <property type="entry name" value="LANC_like"/>
    <property type="match status" value="1"/>
</dbReference>
<dbReference type="InterPro" id="IPR025410">
    <property type="entry name" value="Lant_dehyd"/>
</dbReference>
<dbReference type="NCBIfam" id="TIGR03897">
    <property type="entry name" value="lanti_2_LanM"/>
    <property type="match status" value="1"/>
</dbReference>
<gene>
    <name evidence="3" type="ORF">SR1949_28140</name>
</gene>
<dbReference type="GO" id="GO:0046872">
    <property type="term" value="F:metal ion binding"/>
    <property type="evidence" value="ECO:0007669"/>
    <property type="project" value="UniProtKB-KW"/>
</dbReference>
<evidence type="ECO:0000256" key="1">
    <source>
        <dbReference type="PIRSR" id="PIRSR607822-1"/>
    </source>
</evidence>
<dbReference type="Proteomes" id="UP000300142">
    <property type="component" value="Unassembled WGS sequence"/>
</dbReference>
<dbReference type="CDD" id="cd04792">
    <property type="entry name" value="LanM-like"/>
    <property type="match status" value="1"/>
</dbReference>
<dbReference type="PIRSF" id="PIRSF037228">
    <property type="entry name" value="Lant_mod_RumM"/>
    <property type="match status" value="1"/>
</dbReference>
<dbReference type="GO" id="GO:0031179">
    <property type="term" value="P:peptide modification"/>
    <property type="evidence" value="ECO:0007669"/>
    <property type="project" value="InterPro"/>
</dbReference>
<dbReference type="Pfam" id="PF05147">
    <property type="entry name" value="LANC_like"/>
    <property type="match status" value="1"/>
</dbReference>
<keyword evidence="4" id="KW-1185">Reference proteome</keyword>